<keyword evidence="1 5" id="KW-0732">Signal</keyword>
<dbReference type="KEGG" id="muo:115481847"/>
<gene>
    <name evidence="8" type="primary">LOC115481847</name>
</gene>
<keyword evidence="4" id="KW-0812">Transmembrane</keyword>
<reference evidence="8" key="1">
    <citation type="submission" date="2025-08" db="UniProtKB">
        <authorList>
            <consortium name="RefSeq"/>
        </authorList>
    </citation>
    <scope>IDENTIFICATION</scope>
</reference>
<dbReference type="InterPro" id="IPR036179">
    <property type="entry name" value="Ig-like_dom_sf"/>
</dbReference>
<dbReference type="PROSITE" id="PS50835">
    <property type="entry name" value="IG_LIKE"/>
    <property type="match status" value="1"/>
</dbReference>
<dbReference type="SUPFAM" id="SSF48726">
    <property type="entry name" value="Immunoglobulin"/>
    <property type="match status" value="1"/>
</dbReference>
<evidence type="ECO:0000256" key="5">
    <source>
        <dbReference type="SAM" id="SignalP"/>
    </source>
</evidence>
<dbReference type="PANTHER" id="PTHR16423:SF6">
    <property type="entry name" value="TRIGGERING RECEPTOR EXPRESSED ON MYELOID CELLS 2-RELATED"/>
    <property type="match status" value="1"/>
</dbReference>
<dbReference type="Proteomes" id="UP000515156">
    <property type="component" value="Chromosome 12"/>
</dbReference>
<dbReference type="InParanoid" id="A0A6P7ZVC8"/>
<dbReference type="Pfam" id="PF07686">
    <property type="entry name" value="V-set"/>
    <property type="match status" value="1"/>
</dbReference>
<dbReference type="SMART" id="SM00409">
    <property type="entry name" value="IG"/>
    <property type="match status" value="1"/>
</dbReference>
<evidence type="ECO:0000313" key="7">
    <source>
        <dbReference type="Proteomes" id="UP000515156"/>
    </source>
</evidence>
<dbReference type="InterPro" id="IPR003599">
    <property type="entry name" value="Ig_sub"/>
</dbReference>
<evidence type="ECO:0000256" key="1">
    <source>
        <dbReference type="ARBA" id="ARBA00022729"/>
    </source>
</evidence>
<dbReference type="Gene3D" id="2.60.40.10">
    <property type="entry name" value="Immunoglobulins"/>
    <property type="match status" value="1"/>
</dbReference>
<dbReference type="InterPro" id="IPR007110">
    <property type="entry name" value="Ig-like_dom"/>
</dbReference>
<dbReference type="RefSeq" id="XP_030077130.1">
    <property type="nucleotide sequence ID" value="XM_030221270.1"/>
</dbReference>
<dbReference type="AlphaFoldDB" id="A0A6P7ZVC8"/>
<evidence type="ECO:0000256" key="4">
    <source>
        <dbReference type="SAM" id="Phobius"/>
    </source>
</evidence>
<keyword evidence="7" id="KW-1185">Reference proteome</keyword>
<sequence length="197" mass="22693">MARILPLLLLLPVLETFSRENVTIVSGTLGHSVLIYCHYNHERDRWKQKTWCKHVTETYCEPIVSARRFWLQFLQKKNGTTSITDDITEGILTVHMTKLNREDAGLYQCQTSLLGKVRTLKKIRLDVFDGLDLDSDYADDHTPDIVKVQQSKSSSTGPKHMHTVIPLLTGLLVSKLLVILLIQVILQRCWRRQGERE</sequence>
<feature type="transmembrane region" description="Helical" evidence="4">
    <location>
        <begin position="164"/>
        <end position="186"/>
    </location>
</feature>
<keyword evidence="4" id="KW-1133">Transmembrane helix</keyword>
<keyword evidence="2" id="KW-1015">Disulfide bond</keyword>
<feature type="signal peptide" evidence="5">
    <location>
        <begin position="1"/>
        <end position="18"/>
    </location>
</feature>
<dbReference type="GO" id="GO:0009986">
    <property type="term" value="C:cell surface"/>
    <property type="evidence" value="ECO:0007669"/>
    <property type="project" value="TreeGrafter"/>
</dbReference>
<proteinExistence type="predicted"/>
<dbReference type="InterPro" id="IPR052314">
    <property type="entry name" value="Immune_rcpt_domain"/>
</dbReference>
<feature type="domain" description="Ig-like" evidence="6">
    <location>
        <begin position="12"/>
        <end position="112"/>
    </location>
</feature>
<dbReference type="PANTHER" id="PTHR16423">
    <property type="entry name" value="TREM-LIKE TRANSCRIPT PROTEIN"/>
    <property type="match status" value="1"/>
</dbReference>
<name>A0A6P7ZVC8_9AMPH</name>
<accession>A0A6P7ZVC8</accession>
<evidence type="ECO:0000256" key="2">
    <source>
        <dbReference type="ARBA" id="ARBA00023157"/>
    </source>
</evidence>
<evidence type="ECO:0000313" key="8">
    <source>
        <dbReference type="RefSeq" id="XP_030077130.1"/>
    </source>
</evidence>
<dbReference type="OrthoDB" id="9805957at2759"/>
<dbReference type="InterPro" id="IPR013106">
    <property type="entry name" value="Ig_V-set"/>
</dbReference>
<organism evidence="7 8">
    <name type="scientific">Microcaecilia unicolor</name>
    <dbReference type="NCBI Taxonomy" id="1415580"/>
    <lineage>
        <taxon>Eukaryota</taxon>
        <taxon>Metazoa</taxon>
        <taxon>Chordata</taxon>
        <taxon>Craniata</taxon>
        <taxon>Vertebrata</taxon>
        <taxon>Euteleostomi</taxon>
        <taxon>Amphibia</taxon>
        <taxon>Gymnophiona</taxon>
        <taxon>Siphonopidae</taxon>
        <taxon>Microcaecilia</taxon>
    </lineage>
</organism>
<protein>
    <submittedName>
        <fullName evidence="8">Triggering receptor expressed on myeloid cells 2-like</fullName>
    </submittedName>
</protein>
<keyword evidence="3" id="KW-0393">Immunoglobulin domain</keyword>
<dbReference type="GO" id="GO:0038023">
    <property type="term" value="F:signaling receptor activity"/>
    <property type="evidence" value="ECO:0007669"/>
    <property type="project" value="TreeGrafter"/>
</dbReference>
<dbReference type="FunCoup" id="A0A6P7ZVC8">
    <property type="interactions" value="69"/>
</dbReference>
<keyword evidence="4" id="KW-0472">Membrane</keyword>
<evidence type="ECO:0000259" key="6">
    <source>
        <dbReference type="PROSITE" id="PS50835"/>
    </source>
</evidence>
<feature type="chain" id="PRO_5027982722" evidence="5">
    <location>
        <begin position="19"/>
        <end position="197"/>
    </location>
</feature>
<dbReference type="GeneID" id="115481847"/>
<dbReference type="InterPro" id="IPR013783">
    <property type="entry name" value="Ig-like_fold"/>
</dbReference>
<evidence type="ECO:0000256" key="3">
    <source>
        <dbReference type="ARBA" id="ARBA00023319"/>
    </source>
</evidence>